<dbReference type="Pfam" id="PF05000">
    <property type="entry name" value="RNA_pol_Rpb1_4"/>
    <property type="match status" value="1"/>
</dbReference>
<dbReference type="Gene3D" id="1.10.1790.20">
    <property type="match status" value="1"/>
</dbReference>
<name>A0A4P9A380_9BACT</name>
<dbReference type="InterPro" id="IPR000722">
    <property type="entry name" value="RNA_pol_asu"/>
</dbReference>
<sequence length="1281" mass="140964">MRKMAQFAFNATGISDFDAVRLVVASPEDILKWSHGEVTKPETINYRTQKPERDGLFCERIFGPVKDINPHDSKLKGVRSREAAVDKNGELVTKSIVRRERMGHIQLAAPVAHIWFMRGTPSAMSQLLGMTVRNLERVAYFATYVILKVDEATRDQYLADLEAETEAGRAAIKIRYEKMAEEDGADIKALAKEQSREVEELNEKYTTRKAQLDSLNKGALLSETDYRNLPEEYDELIEVGMGASALKTLLDEIDLPQLIAELTEEAESAKGQREKKILKRLKMLESMHAAGIKPSSLTLSVLPVIPPDLRPMVALSGGRFATSDLNDLYRRIINRNNRLKKLVELNAPEVIQRNEKRMLQEAVDALIDNAAARGGRAVSSTGGRRRLKSISDMLKGKQGRFRQNLLGKRVDYSGRSVIVVGPKLKIHQCGLPKQMALELFKPFVISWLIKGEFAHNIRSATRLIESGEAVVWDALDAVIAGKYVLLNRAPSLHRLSIQSFQPVLVEGKAIQLHPLVCAGFNADFDGDQMAVHLPLSKEAQAEARELMSATANLLKPADGAPVLHISQDIVLGNYYLTYDKPQAQTDNIKSFSSVYEAELAYDKGDIHLQTPIRIFAKGKVRQTTLGRVFFNEILPEDFPYDNNVQTKKQLKKVLAQIFNKYGAEETAKIADRMKGQAFRFATTAAVSTGMTDYVHFDEIPEFVAEGDAKAALISEQFDQGLITEDERYNLTVSAWRNVDNKITAFLKDQLAHMDTSISMMVNSGARGDISNVKLASAMIGIQMDATNHEIELPIRSSYTGGLSSLEAFVATRGARKGLIDTALKTADSGYLTRRLVDVAQDVFTVEDVEGDDEGYAIYRSETEETMIDFSNRLAGRYAAETIPGHVNKDELITREIADSIDDDESIQSVKIQSVLSTNNLNGIPQRSYGVDMSTGKLVGNHQPVGVIAAQSVGEPGTQLTLRTFHNSGVAGGDITQGLPRVEELFEARTPKGQAFVTEIAGLVDVWEDGKKYIVQVTPESGKVERLPLDGRTIVVKAGSSVKAGDVLATGEDDTRPLIAPFDGVVEAAEDTLVIAAEAGAPARYEIPGTMQLVVKANDVVEAGDRLTAGSLNLHDLMRLKGVEAAQRYIINEVLRIYAAQGQDVADKHLEIIVRQMFSRVQIEDAGDSDFVTGDIVSKAAVVNTNKQLATEGKNLISYTQLLLGITKVSIWSDSWLSAASFQDTTRVLINAAVSGRADHLHGLKENVIIGRKIPVGTGAVEEDEELAEDNTEELTEEFSEI</sequence>
<dbReference type="Gene3D" id="2.40.50.100">
    <property type="match status" value="2"/>
</dbReference>
<dbReference type="PANTHER" id="PTHR19376">
    <property type="entry name" value="DNA-DIRECTED RNA POLYMERASE"/>
    <property type="match status" value="1"/>
</dbReference>
<comment type="catalytic activity">
    <reaction evidence="6 7 8">
        <text>RNA(n) + a ribonucleoside 5'-triphosphate = RNA(n+1) + diphosphate</text>
        <dbReference type="Rhea" id="RHEA:21248"/>
        <dbReference type="Rhea" id="RHEA-COMP:14527"/>
        <dbReference type="Rhea" id="RHEA-COMP:17342"/>
        <dbReference type="ChEBI" id="CHEBI:33019"/>
        <dbReference type="ChEBI" id="CHEBI:61557"/>
        <dbReference type="ChEBI" id="CHEBI:140395"/>
        <dbReference type="EC" id="2.7.7.6"/>
    </reaction>
</comment>
<dbReference type="Gene3D" id="1.10.274.100">
    <property type="entry name" value="RNA polymerase Rpb1, domain 3"/>
    <property type="match status" value="2"/>
</dbReference>
<evidence type="ECO:0000256" key="3">
    <source>
        <dbReference type="ARBA" id="ARBA00022695"/>
    </source>
</evidence>
<dbReference type="GO" id="GO:0000287">
    <property type="term" value="F:magnesium ion binding"/>
    <property type="evidence" value="ECO:0007669"/>
    <property type="project" value="UniProtKB-UniRule"/>
</dbReference>
<evidence type="ECO:0000259" key="11">
    <source>
        <dbReference type="SMART" id="SM00663"/>
    </source>
</evidence>
<dbReference type="EC" id="2.7.7.6" evidence="7"/>
<feature type="coiled-coil region" evidence="9">
    <location>
        <begin position="184"/>
        <end position="211"/>
    </location>
</feature>
<dbReference type="CDD" id="cd02655">
    <property type="entry name" value="RNAP_beta'_C"/>
    <property type="match status" value="1"/>
</dbReference>
<reference evidence="12 13" key="1">
    <citation type="submission" date="2019-04" db="EMBL/GenBank/DDBJ databases">
        <title>Saccharibacteria TM7 genomes.</title>
        <authorList>
            <person name="Bor B."/>
            <person name="He X."/>
            <person name="Chen T."/>
            <person name="Dewhirst F.E."/>
        </authorList>
    </citation>
    <scope>NUCLEOTIDE SEQUENCE [LARGE SCALE GENOMIC DNA]</scope>
    <source>
        <strain evidence="12 13">BB001</strain>
    </source>
</reference>
<dbReference type="Proteomes" id="UP000310639">
    <property type="component" value="Chromosome"/>
</dbReference>
<dbReference type="InterPro" id="IPR006592">
    <property type="entry name" value="RNA_pol_N"/>
</dbReference>
<dbReference type="Gene3D" id="1.10.132.30">
    <property type="match status" value="1"/>
</dbReference>
<evidence type="ECO:0000256" key="9">
    <source>
        <dbReference type="SAM" id="Coils"/>
    </source>
</evidence>
<dbReference type="InterPro" id="IPR042102">
    <property type="entry name" value="RNA_pol_Rpb1_3_sf"/>
</dbReference>
<dbReference type="InterPro" id="IPR044893">
    <property type="entry name" value="RNA_pol_Rpb1_clamp_domain"/>
</dbReference>
<evidence type="ECO:0000256" key="7">
    <source>
        <dbReference type="HAMAP-Rule" id="MF_01322"/>
    </source>
</evidence>
<dbReference type="SMART" id="SM00663">
    <property type="entry name" value="RPOLA_N"/>
    <property type="match status" value="1"/>
</dbReference>
<keyword evidence="9" id="KW-0175">Coiled coil</keyword>
<feature type="binding site" evidence="7">
    <location>
        <position position="525"/>
    </location>
    <ligand>
        <name>Mg(2+)</name>
        <dbReference type="ChEBI" id="CHEBI:18420"/>
    </ligand>
</feature>
<dbReference type="OrthoDB" id="9815296at2"/>
<dbReference type="EMBL" id="CP040004">
    <property type="protein sequence ID" value="QCT42251.1"/>
    <property type="molecule type" value="Genomic_DNA"/>
</dbReference>
<keyword evidence="1 7" id="KW-0240">DNA-directed RNA polymerase</keyword>
<keyword evidence="5 7" id="KW-0804">Transcription</keyword>
<dbReference type="NCBIfam" id="TIGR02386">
    <property type="entry name" value="rpoC_TIGR"/>
    <property type="match status" value="1"/>
</dbReference>
<feature type="binding site" evidence="7">
    <location>
        <position position="527"/>
    </location>
    <ligand>
        <name>Mg(2+)</name>
        <dbReference type="ChEBI" id="CHEBI:18420"/>
    </ligand>
</feature>
<protein>
    <recommendedName>
        <fullName evidence="7">DNA-directed RNA polymerase subunit beta'</fullName>
        <shortName evidence="7">RNAP subunit beta'</shortName>
        <ecNumber evidence="7">2.7.7.6</ecNumber>
    </recommendedName>
    <alternativeName>
        <fullName evidence="7">RNA polymerase subunit beta'</fullName>
    </alternativeName>
    <alternativeName>
        <fullName evidence="7">Transcriptase subunit beta'</fullName>
    </alternativeName>
</protein>
<dbReference type="Pfam" id="PF00623">
    <property type="entry name" value="RNA_pol_Rpb1_2"/>
    <property type="match status" value="2"/>
</dbReference>
<feature type="binding site" evidence="7">
    <location>
        <position position="523"/>
    </location>
    <ligand>
        <name>Mg(2+)</name>
        <dbReference type="ChEBI" id="CHEBI:18420"/>
    </ligand>
</feature>
<dbReference type="InterPro" id="IPR007083">
    <property type="entry name" value="RNA_pol_Rpb1_4"/>
</dbReference>
<evidence type="ECO:0000256" key="6">
    <source>
        <dbReference type="ARBA" id="ARBA00048552"/>
    </source>
</evidence>
<comment type="function">
    <text evidence="7 8">DNA-dependent RNA polymerase catalyzes the transcription of DNA into RNA using the four ribonucleoside triphosphates as substrates.</text>
</comment>
<comment type="subunit">
    <text evidence="7">The RNAP catalytic core consists of 2 alpha, 1 beta, 1 beta' and 1 omega subunit. When a sigma factor is associated with the core the holoenzyme is formed, which can initiate transcription.</text>
</comment>
<evidence type="ECO:0000256" key="4">
    <source>
        <dbReference type="ARBA" id="ARBA00022723"/>
    </source>
</evidence>
<accession>A0A4P9A380</accession>
<keyword evidence="13" id="KW-1185">Reference proteome</keyword>
<dbReference type="InterPro" id="IPR038120">
    <property type="entry name" value="Rpb1_funnel_sf"/>
</dbReference>
<evidence type="ECO:0000256" key="10">
    <source>
        <dbReference type="SAM" id="MobiDB-lite"/>
    </source>
</evidence>
<dbReference type="GO" id="GO:0003677">
    <property type="term" value="F:DNA binding"/>
    <property type="evidence" value="ECO:0007669"/>
    <property type="project" value="UniProtKB-UniRule"/>
</dbReference>
<gene>
    <name evidence="7 12" type="primary">rpoC</name>
    <name evidence="12" type="ORF">FBF37_02085</name>
</gene>
<organism evidence="12 13">
    <name type="scientific">Candidatus Nanosynbacter featherlites</name>
    <dbReference type="NCBI Taxonomy" id="2572088"/>
    <lineage>
        <taxon>Bacteria</taxon>
        <taxon>Candidatus Saccharimonadota</taxon>
        <taxon>Candidatus Saccharimonadia</taxon>
        <taxon>Candidatus Nanosynbacterales</taxon>
        <taxon>Candidatus Nanosynbacteraceae</taxon>
        <taxon>Candidatus Nanosynbacter</taxon>
    </lineage>
</organism>
<dbReference type="Pfam" id="PF04983">
    <property type="entry name" value="RNA_pol_Rpb1_3"/>
    <property type="match status" value="1"/>
</dbReference>
<evidence type="ECO:0000256" key="8">
    <source>
        <dbReference type="RuleBase" id="RU004279"/>
    </source>
</evidence>
<dbReference type="Pfam" id="PF04998">
    <property type="entry name" value="RNA_pol_Rpb1_5"/>
    <property type="match status" value="1"/>
</dbReference>
<feature type="region of interest" description="Disordered" evidence="10">
    <location>
        <begin position="1262"/>
        <end position="1281"/>
    </location>
</feature>
<dbReference type="Gene3D" id="4.10.860.120">
    <property type="entry name" value="RNA polymerase II, clamp domain"/>
    <property type="match status" value="1"/>
</dbReference>
<dbReference type="Gene3D" id="2.40.40.20">
    <property type="match status" value="1"/>
</dbReference>
<dbReference type="GO" id="GO:0003899">
    <property type="term" value="F:DNA-directed RNA polymerase activity"/>
    <property type="evidence" value="ECO:0007669"/>
    <property type="project" value="UniProtKB-UniRule"/>
</dbReference>
<dbReference type="KEGG" id="nft:FBF37_02085"/>
<dbReference type="CDD" id="cd01609">
    <property type="entry name" value="RNAP_beta'_N"/>
    <property type="match status" value="1"/>
</dbReference>
<evidence type="ECO:0000256" key="5">
    <source>
        <dbReference type="ARBA" id="ARBA00023163"/>
    </source>
</evidence>
<dbReference type="InterPro" id="IPR007081">
    <property type="entry name" value="RNA_pol_Rpb1_5"/>
</dbReference>
<evidence type="ECO:0000313" key="13">
    <source>
        <dbReference type="Proteomes" id="UP000310639"/>
    </source>
</evidence>
<dbReference type="SUPFAM" id="SSF64484">
    <property type="entry name" value="beta and beta-prime subunits of DNA dependent RNA-polymerase"/>
    <property type="match status" value="1"/>
</dbReference>
<evidence type="ECO:0000256" key="1">
    <source>
        <dbReference type="ARBA" id="ARBA00022478"/>
    </source>
</evidence>
<evidence type="ECO:0000313" key="12">
    <source>
        <dbReference type="EMBL" id="QCT42251.1"/>
    </source>
</evidence>
<dbReference type="InterPro" id="IPR007066">
    <property type="entry name" value="RNA_pol_Rpb1_3"/>
</dbReference>
<dbReference type="PANTHER" id="PTHR19376:SF54">
    <property type="entry name" value="DNA-DIRECTED RNA POLYMERASE SUBUNIT BETA"/>
    <property type="match status" value="1"/>
</dbReference>
<dbReference type="Pfam" id="PF04997">
    <property type="entry name" value="RNA_pol_Rpb1_1"/>
    <property type="match status" value="1"/>
</dbReference>
<comment type="similarity">
    <text evidence="7 8">Belongs to the RNA polymerase beta' chain family.</text>
</comment>
<evidence type="ECO:0000256" key="2">
    <source>
        <dbReference type="ARBA" id="ARBA00022679"/>
    </source>
</evidence>
<dbReference type="HAMAP" id="MF_01322">
    <property type="entry name" value="RNApol_bact_RpoC"/>
    <property type="match status" value="1"/>
</dbReference>
<dbReference type="GO" id="GO:0000428">
    <property type="term" value="C:DNA-directed RNA polymerase complex"/>
    <property type="evidence" value="ECO:0007669"/>
    <property type="project" value="UniProtKB-KW"/>
</dbReference>
<keyword evidence="7" id="KW-0460">Magnesium</keyword>
<comment type="caution">
    <text evidence="7">Lacks conserved residue(s) required for the propagation of feature annotation.</text>
</comment>
<dbReference type="Gene3D" id="1.10.150.390">
    <property type="match status" value="1"/>
</dbReference>
<dbReference type="InterPro" id="IPR045867">
    <property type="entry name" value="DNA-dir_RpoC_beta_prime"/>
</dbReference>
<keyword evidence="3 7" id="KW-0548">Nucleotidyltransferase</keyword>
<dbReference type="InterPro" id="IPR012754">
    <property type="entry name" value="DNA-dir_RpoC_beta_prime_bact"/>
</dbReference>
<dbReference type="Gene3D" id="1.10.40.90">
    <property type="match status" value="1"/>
</dbReference>
<feature type="domain" description="RNA polymerase N-terminal" evidence="11">
    <location>
        <begin position="295"/>
        <end position="577"/>
    </location>
</feature>
<comment type="cofactor">
    <cofactor evidence="7">
        <name>Mg(2+)</name>
        <dbReference type="ChEBI" id="CHEBI:18420"/>
    </cofactor>
    <text evidence="7">Binds 1 Mg(2+) ion per subunit.</text>
</comment>
<keyword evidence="4 7" id="KW-0479">Metal-binding</keyword>
<dbReference type="InterPro" id="IPR007080">
    <property type="entry name" value="RNA_pol_Rpb1_1"/>
</dbReference>
<dbReference type="GO" id="GO:0006351">
    <property type="term" value="P:DNA-templated transcription"/>
    <property type="evidence" value="ECO:0007669"/>
    <property type="project" value="UniProtKB-UniRule"/>
</dbReference>
<proteinExistence type="inferred from homology"/>
<keyword evidence="2 7" id="KW-0808">Transferase</keyword>